<organism evidence="1 2">
    <name type="scientific">Stieleria bergensis</name>
    <dbReference type="NCBI Taxonomy" id="2528025"/>
    <lineage>
        <taxon>Bacteria</taxon>
        <taxon>Pseudomonadati</taxon>
        <taxon>Planctomycetota</taxon>
        <taxon>Planctomycetia</taxon>
        <taxon>Pirellulales</taxon>
        <taxon>Pirellulaceae</taxon>
        <taxon>Stieleria</taxon>
    </lineage>
</organism>
<dbReference type="EMBL" id="CP036272">
    <property type="protein sequence ID" value="QDT58694.1"/>
    <property type="molecule type" value="Genomic_DNA"/>
</dbReference>
<dbReference type="RefSeq" id="WP_419188146.1">
    <property type="nucleotide sequence ID" value="NZ_CP036272.1"/>
</dbReference>
<sequence length="110" mass="12035">MNANLIETARRSILSAGIQSEDYPGIGLFVSHHIDELPADYWMNQTGTAKPSADAILNLLEAMEIDDEEADLDEEGEMVIDFTLPGEATQYLLSVTLDSDGQVSDIDMES</sequence>
<dbReference type="Proteomes" id="UP000315003">
    <property type="component" value="Chromosome"/>
</dbReference>
<evidence type="ECO:0000313" key="2">
    <source>
        <dbReference type="Proteomes" id="UP000315003"/>
    </source>
</evidence>
<gene>
    <name evidence="1" type="ORF">SV7mr_11870</name>
</gene>
<proteinExistence type="predicted"/>
<dbReference type="AlphaFoldDB" id="A0A517SRD6"/>
<evidence type="ECO:0000313" key="1">
    <source>
        <dbReference type="EMBL" id="QDT58694.1"/>
    </source>
</evidence>
<accession>A0A517SRD6</accession>
<name>A0A517SRD6_9BACT</name>
<reference evidence="1 2" key="1">
    <citation type="submission" date="2019-02" db="EMBL/GenBank/DDBJ databases">
        <title>Deep-cultivation of Planctomycetes and their phenomic and genomic characterization uncovers novel biology.</title>
        <authorList>
            <person name="Wiegand S."/>
            <person name="Jogler M."/>
            <person name="Boedeker C."/>
            <person name="Pinto D."/>
            <person name="Vollmers J."/>
            <person name="Rivas-Marin E."/>
            <person name="Kohn T."/>
            <person name="Peeters S.H."/>
            <person name="Heuer A."/>
            <person name="Rast P."/>
            <person name="Oberbeckmann S."/>
            <person name="Bunk B."/>
            <person name="Jeske O."/>
            <person name="Meyerdierks A."/>
            <person name="Storesund J.E."/>
            <person name="Kallscheuer N."/>
            <person name="Luecker S."/>
            <person name="Lage O.M."/>
            <person name="Pohl T."/>
            <person name="Merkel B.J."/>
            <person name="Hornburger P."/>
            <person name="Mueller R.-W."/>
            <person name="Bruemmer F."/>
            <person name="Labrenz M."/>
            <person name="Spormann A.M."/>
            <person name="Op den Camp H."/>
            <person name="Overmann J."/>
            <person name="Amann R."/>
            <person name="Jetten M.S.M."/>
            <person name="Mascher T."/>
            <person name="Medema M.H."/>
            <person name="Devos D.P."/>
            <person name="Kaster A.-K."/>
            <person name="Ovreas L."/>
            <person name="Rohde M."/>
            <person name="Galperin M.Y."/>
            <person name="Jogler C."/>
        </authorList>
    </citation>
    <scope>NUCLEOTIDE SEQUENCE [LARGE SCALE GENOMIC DNA]</scope>
    <source>
        <strain evidence="1 2">SV_7m_r</strain>
    </source>
</reference>
<keyword evidence="2" id="KW-1185">Reference proteome</keyword>
<protein>
    <recommendedName>
        <fullName evidence="3">DUF2004 domain-containing protein</fullName>
    </recommendedName>
</protein>
<evidence type="ECO:0008006" key="3">
    <source>
        <dbReference type="Google" id="ProtNLM"/>
    </source>
</evidence>